<dbReference type="SUPFAM" id="SSF103473">
    <property type="entry name" value="MFS general substrate transporter"/>
    <property type="match status" value="1"/>
</dbReference>
<evidence type="ECO:0000256" key="2">
    <source>
        <dbReference type="ARBA" id="ARBA00022692"/>
    </source>
</evidence>
<dbReference type="FunCoup" id="A0A067PY03">
    <property type="interactions" value="27"/>
</dbReference>
<feature type="transmembrane region" description="Helical" evidence="5">
    <location>
        <begin position="209"/>
        <end position="230"/>
    </location>
</feature>
<feature type="transmembrane region" description="Helical" evidence="5">
    <location>
        <begin position="363"/>
        <end position="386"/>
    </location>
</feature>
<dbReference type="GO" id="GO:0022857">
    <property type="term" value="F:transmembrane transporter activity"/>
    <property type="evidence" value="ECO:0007669"/>
    <property type="project" value="InterPro"/>
</dbReference>
<feature type="transmembrane region" description="Helical" evidence="5">
    <location>
        <begin position="407"/>
        <end position="426"/>
    </location>
</feature>
<dbReference type="Gene3D" id="1.20.1250.20">
    <property type="entry name" value="MFS general substrate transporter like domains"/>
    <property type="match status" value="1"/>
</dbReference>
<accession>A0A067PY03</accession>
<proteinExistence type="predicted"/>
<dbReference type="OrthoDB" id="5215911at2759"/>
<feature type="transmembrane region" description="Helical" evidence="5">
    <location>
        <begin position="99"/>
        <end position="116"/>
    </location>
</feature>
<dbReference type="Pfam" id="PF07690">
    <property type="entry name" value="MFS_1"/>
    <property type="match status" value="1"/>
</dbReference>
<evidence type="ECO:0000313" key="7">
    <source>
        <dbReference type="Proteomes" id="UP000027265"/>
    </source>
</evidence>
<dbReference type="PANTHER" id="PTHR23502:SF30">
    <property type="entry name" value="TRANSPORTER, PUTATIVE (AFU_ORTHOLOGUE AFUA_8G04702)-RELATED"/>
    <property type="match status" value="1"/>
</dbReference>
<dbReference type="Proteomes" id="UP000027265">
    <property type="component" value="Unassembled WGS sequence"/>
</dbReference>
<dbReference type="InterPro" id="IPR011701">
    <property type="entry name" value="MFS"/>
</dbReference>
<dbReference type="HOGENOM" id="CLU_008455_13_3_1"/>
<feature type="transmembrane region" description="Helical" evidence="5">
    <location>
        <begin position="55"/>
        <end position="79"/>
    </location>
</feature>
<evidence type="ECO:0000256" key="5">
    <source>
        <dbReference type="SAM" id="Phobius"/>
    </source>
</evidence>
<evidence type="ECO:0000313" key="6">
    <source>
        <dbReference type="EMBL" id="KDQ56157.1"/>
    </source>
</evidence>
<evidence type="ECO:0000256" key="4">
    <source>
        <dbReference type="ARBA" id="ARBA00023136"/>
    </source>
</evidence>
<name>A0A067PY03_9AGAM</name>
<evidence type="ECO:0000256" key="1">
    <source>
        <dbReference type="ARBA" id="ARBA00004141"/>
    </source>
</evidence>
<feature type="transmembrane region" description="Helical" evidence="5">
    <location>
        <begin position="320"/>
        <end position="343"/>
    </location>
</feature>
<feature type="transmembrane region" description="Helical" evidence="5">
    <location>
        <begin position="152"/>
        <end position="175"/>
    </location>
</feature>
<organism evidence="6 7">
    <name type="scientific">Jaapia argillacea MUCL 33604</name>
    <dbReference type="NCBI Taxonomy" id="933084"/>
    <lineage>
        <taxon>Eukaryota</taxon>
        <taxon>Fungi</taxon>
        <taxon>Dikarya</taxon>
        <taxon>Basidiomycota</taxon>
        <taxon>Agaricomycotina</taxon>
        <taxon>Agaricomycetes</taxon>
        <taxon>Agaricomycetidae</taxon>
        <taxon>Jaapiales</taxon>
        <taxon>Jaapiaceae</taxon>
        <taxon>Jaapia</taxon>
    </lineage>
</organism>
<comment type="subcellular location">
    <subcellularLocation>
        <location evidence="1">Membrane</location>
        <topology evidence="1">Multi-pass membrane protein</topology>
    </subcellularLocation>
</comment>
<dbReference type="InParanoid" id="A0A067PY03"/>
<keyword evidence="4 5" id="KW-0472">Membrane</keyword>
<feature type="transmembrane region" description="Helical" evidence="5">
    <location>
        <begin position="182"/>
        <end position="203"/>
    </location>
</feature>
<evidence type="ECO:0000256" key="3">
    <source>
        <dbReference type="ARBA" id="ARBA00022989"/>
    </source>
</evidence>
<protein>
    <recommendedName>
        <fullName evidence="8">Major facilitator superfamily (MFS) profile domain-containing protein</fullName>
    </recommendedName>
</protein>
<dbReference type="STRING" id="933084.A0A067PY03"/>
<evidence type="ECO:0008006" key="8">
    <source>
        <dbReference type="Google" id="ProtNLM"/>
    </source>
</evidence>
<keyword evidence="3 5" id="KW-1133">Transmembrane helix</keyword>
<dbReference type="EMBL" id="KL197723">
    <property type="protein sequence ID" value="KDQ56157.1"/>
    <property type="molecule type" value="Genomic_DNA"/>
</dbReference>
<feature type="transmembrane region" description="Helical" evidence="5">
    <location>
        <begin position="501"/>
        <end position="521"/>
    </location>
</feature>
<feature type="transmembrane region" description="Helical" evidence="5">
    <location>
        <begin position="470"/>
        <end position="489"/>
    </location>
</feature>
<sequence>MDNREDIPIPGSVYLVDVNEKSTLAHSGGDHTIILSPTPSNDVNDPLNWPKWRKLLSVSCVFVYVTAIGIGTTAIYSILQPISDDTGIPLSTLNAGTGYMFLLLGWGALINGPLALAFGKRGMYLISIVGNICMCIWAPYVKTNGQWLASKIIQGFLCTPVESLCEVSIADVFFAHERGTYIGLYTLFLFGSNYVAPIIAGFIYDGQGWHWVMYWCAIINGAALFILFFCMEETTYLRSKTEASERHQADSPVNDEKKISTFDVQVTRANDSSDGNSVVGTPKPGSLVGIPKTYLQRLSFFDTRYTDTKTIFTMMYRPLLLLRFPVVFWAGFQYGSCLVWYNVLNATASLILSAPPYNFRASSVGLTYFAPLIGIMISAFYSGYFADKFAILYARRNAGIREPEHRLWLMLISLILCPSSLILWGVGASKGVSWGGLVVGMGVISCSTGIGSSLSLGYALDSYKDLSGEVMMTVIIVRNTLSFAIGYGITPWLTMGLQNTFITAGFVGFAITLSFLGVIRWGKGWRTRSRETYWRYVATSSSVAH</sequence>
<feature type="transmembrane region" description="Helical" evidence="5">
    <location>
        <begin position="432"/>
        <end position="458"/>
    </location>
</feature>
<keyword evidence="7" id="KW-1185">Reference proteome</keyword>
<dbReference type="InterPro" id="IPR036259">
    <property type="entry name" value="MFS_trans_sf"/>
</dbReference>
<dbReference type="AlphaFoldDB" id="A0A067PY03"/>
<dbReference type="GO" id="GO:0005886">
    <property type="term" value="C:plasma membrane"/>
    <property type="evidence" value="ECO:0007669"/>
    <property type="project" value="TreeGrafter"/>
</dbReference>
<feature type="transmembrane region" description="Helical" evidence="5">
    <location>
        <begin position="123"/>
        <end position="140"/>
    </location>
</feature>
<reference evidence="7" key="1">
    <citation type="journal article" date="2014" name="Proc. Natl. Acad. Sci. U.S.A.">
        <title>Extensive sampling of basidiomycete genomes demonstrates inadequacy of the white-rot/brown-rot paradigm for wood decay fungi.</title>
        <authorList>
            <person name="Riley R."/>
            <person name="Salamov A.A."/>
            <person name="Brown D.W."/>
            <person name="Nagy L.G."/>
            <person name="Floudas D."/>
            <person name="Held B.W."/>
            <person name="Levasseur A."/>
            <person name="Lombard V."/>
            <person name="Morin E."/>
            <person name="Otillar R."/>
            <person name="Lindquist E.A."/>
            <person name="Sun H."/>
            <person name="LaButti K.M."/>
            <person name="Schmutz J."/>
            <person name="Jabbour D."/>
            <person name="Luo H."/>
            <person name="Baker S.E."/>
            <person name="Pisabarro A.G."/>
            <person name="Walton J.D."/>
            <person name="Blanchette R.A."/>
            <person name="Henrissat B."/>
            <person name="Martin F."/>
            <person name="Cullen D."/>
            <person name="Hibbett D.S."/>
            <person name="Grigoriev I.V."/>
        </authorList>
    </citation>
    <scope>NUCLEOTIDE SEQUENCE [LARGE SCALE GENOMIC DNA]</scope>
    <source>
        <strain evidence="7">MUCL 33604</strain>
    </source>
</reference>
<dbReference type="PANTHER" id="PTHR23502">
    <property type="entry name" value="MAJOR FACILITATOR SUPERFAMILY"/>
    <property type="match status" value="1"/>
</dbReference>
<gene>
    <name evidence="6" type="ORF">JAAARDRAFT_79586</name>
</gene>
<keyword evidence="2 5" id="KW-0812">Transmembrane</keyword>